<evidence type="ECO:0000313" key="1">
    <source>
        <dbReference type="EMBL" id="MBS2554434.1"/>
    </source>
</evidence>
<evidence type="ECO:0000313" key="2">
    <source>
        <dbReference type="Proteomes" id="UP000730482"/>
    </source>
</evidence>
<dbReference type="RefSeq" id="WP_212021872.1">
    <property type="nucleotide sequence ID" value="NZ_JAAFYZ010000373.1"/>
</dbReference>
<dbReference type="EMBL" id="JAAFYZ010000373">
    <property type="protein sequence ID" value="MBS2554434.1"/>
    <property type="molecule type" value="Genomic_DNA"/>
</dbReference>
<gene>
    <name evidence="1" type="ORF">KGQ19_47030</name>
</gene>
<dbReference type="Proteomes" id="UP000730482">
    <property type="component" value="Unassembled WGS sequence"/>
</dbReference>
<protein>
    <submittedName>
        <fullName evidence="1">Uncharacterized protein</fullName>
    </submittedName>
</protein>
<comment type="caution">
    <text evidence="1">The sequence shown here is derived from an EMBL/GenBank/DDBJ whole genome shotgun (WGS) entry which is preliminary data.</text>
</comment>
<sequence length="49" mass="5021">MAKLAELAEGAEKAGKRAECSGYLFQICTVGTALSDFAGLRAEAIDGEG</sequence>
<proteinExistence type="predicted"/>
<organism evidence="1 2">
    <name type="scientific">Catenulispora pinistramenti</name>
    <dbReference type="NCBI Taxonomy" id="2705254"/>
    <lineage>
        <taxon>Bacteria</taxon>
        <taxon>Bacillati</taxon>
        <taxon>Actinomycetota</taxon>
        <taxon>Actinomycetes</taxon>
        <taxon>Catenulisporales</taxon>
        <taxon>Catenulisporaceae</taxon>
        <taxon>Catenulispora</taxon>
    </lineage>
</organism>
<name>A0ABS5L8D5_9ACTN</name>
<reference evidence="1 2" key="1">
    <citation type="submission" date="2020-02" db="EMBL/GenBank/DDBJ databases">
        <title>Acidophilic actinobacteria isolated from forest soil.</title>
        <authorList>
            <person name="Golinska P."/>
        </authorList>
    </citation>
    <scope>NUCLEOTIDE SEQUENCE [LARGE SCALE GENOMIC DNA]</scope>
    <source>
        <strain evidence="1 2">NL8</strain>
    </source>
</reference>
<accession>A0ABS5L8D5</accession>
<keyword evidence="2" id="KW-1185">Reference proteome</keyword>